<keyword evidence="3" id="KW-0238">DNA-binding</keyword>
<keyword evidence="4" id="KW-0804">Transcription</keyword>
<dbReference type="InterPro" id="IPR000847">
    <property type="entry name" value="LysR_HTH_N"/>
</dbReference>
<evidence type="ECO:0000259" key="5">
    <source>
        <dbReference type="PROSITE" id="PS50931"/>
    </source>
</evidence>
<sequence>MQLPDFEAWALFAAVADHGSFRAAASANAVSVPTVSKAIARLEARLGVALFHRTSRRVALTAAGQALADHARTIVASGMAAEEAARSDAAQLAGQVRLTAPMSLGLACLGDVLASFLGQHPRVTIDVLLNDARSDLVAEGIDLALRIGTLDDSSLLAQAIAPVPILLAASPAYLAEHGVPDHPHQLSAHRLLGYGHDRRDAPVRFVHREGDRVSVAPTGPLFVNNGELMVPLLLAGQAMALLPRFIVAQPLAHGALVPLLDEWTAQAMTLFLVSPPSRLRPRRVVALAEHLVTALRSHPLFAVNSSTGPDI</sequence>
<dbReference type="GO" id="GO:0003700">
    <property type="term" value="F:DNA-binding transcription factor activity"/>
    <property type="evidence" value="ECO:0007669"/>
    <property type="project" value="InterPro"/>
</dbReference>
<evidence type="ECO:0000256" key="4">
    <source>
        <dbReference type="ARBA" id="ARBA00023163"/>
    </source>
</evidence>
<proteinExistence type="inferred from homology"/>
<feature type="domain" description="HTH lysR-type" evidence="5">
    <location>
        <begin position="4"/>
        <end position="61"/>
    </location>
</feature>
<evidence type="ECO:0000256" key="2">
    <source>
        <dbReference type="ARBA" id="ARBA00023015"/>
    </source>
</evidence>
<dbReference type="CDD" id="cd08422">
    <property type="entry name" value="PBP2_CrgA_like"/>
    <property type="match status" value="1"/>
</dbReference>
<gene>
    <name evidence="6" type="ORF">GV829_08070</name>
</gene>
<dbReference type="EMBL" id="CP053015">
    <property type="protein sequence ID" value="QJQ33655.1"/>
    <property type="molecule type" value="Genomic_DNA"/>
</dbReference>
<dbReference type="GO" id="GO:0006351">
    <property type="term" value="P:DNA-templated transcription"/>
    <property type="evidence" value="ECO:0007669"/>
    <property type="project" value="TreeGrafter"/>
</dbReference>
<name>A0A6M4AX95_9SPHN</name>
<comment type="similarity">
    <text evidence="1">Belongs to the LysR transcriptional regulatory family.</text>
</comment>
<dbReference type="PANTHER" id="PTHR30537">
    <property type="entry name" value="HTH-TYPE TRANSCRIPTIONAL REGULATOR"/>
    <property type="match status" value="1"/>
</dbReference>
<accession>A0A6M4AX95</accession>
<evidence type="ECO:0000313" key="7">
    <source>
        <dbReference type="Proteomes" id="UP000503018"/>
    </source>
</evidence>
<evidence type="ECO:0000313" key="6">
    <source>
        <dbReference type="EMBL" id="QJQ33655.1"/>
    </source>
</evidence>
<dbReference type="InterPro" id="IPR036388">
    <property type="entry name" value="WH-like_DNA-bd_sf"/>
</dbReference>
<evidence type="ECO:0000256" key="1">
    <source>
        <dbReference type="ARBA" id="ARBA00009437"/>
    </source>
</evidence>
<dbReference type="Gene3D" id="3.40.190.290">
    <property type="match status" value="1"/>
</dbReference>
<protein>
    <submittedName>
        <fullName evidence="6">LysR family transcriptional regulator</fullName>
    </submittedName>
</protein>
<keyword evidence="2" id="KW-0805">Transcription regulation</keyword>
<dbReference type="Proteomes" id="UP000503018">
    <property type="component" value="Chromosome"/>
</dbReference>
<dbReference type="Pfam" id="PF03466">
    <property type="entry name" value="LysR_substrate"/>
    <property type="match status" value="1"/>
</dbReference>
<dbReference type="InterPro" id="IPR005119">
    <property type="entry name" value="LysR_subst-bd"/>
</dbReference>
<dbReference type="FunFam" id="1.10.10.10:FF:000001">
    <property type="entry name" value="LysR family transcriptional regulator"/>
    <property type="match status" value="1"/>
</dbReference>
<dbReference type="KEGG" id="slan:GV829_08070"/>
<dbReference type="RefSeq" id="WP_169948113.1">
    <property type="nucleotide sequence ID" value="NZ_CP053015.1"/>
</dbReference>
<dbReference type="SUPFAM" id="SSF53850">
    <property type="entry name" value="Periplasmic binding protein-like II"/>
    <property type="match status" value="1"/>
</dbReference>
<dbReference type="InterPro" id="IPR058163">
    <property type="entry name" value="LysR-type_TF_proteobact-type"/>
</dbReference>
<keyword evidence="7" id="KW-1185">Reference proteome</keyword>
<dbReference type="Gene3D" id="1.10.10.10">
    <property type="entry name" value="Winged helix-like DNA-binding domain superfamily/Winged helix DNA-binding domain"/>
    <property type="match status" value="1"/>
</dbReference>
<organism evidence="6 7">
    <name type="scientific">Sphingomonas lacunae</name>
    <dbReference type="NCBI Taxonomy" id="2698828"/>
    <lineage>
        <taxon>Bacteria</taxon>
        <taxon>Pseudomonadati</taxon>
        <taxon>Pseudomonadota</taxon>
        <taxon>Alphaproteobacteria</taxon>
        <taxon>Sphingomonadales</taxon>
        <taxon>Sphingomonadaceae</taxon>
        <taxon>Sphingomonas</taxon>
    </lineage>
</organism>
<reference evidence="6 7" key="1">
    <citation type="submission" date="2020-01" db="EMBL/GenBank/DDBJ databases">
        <title>Sphingomonas sp. strain CSW-10.</title>
        <authorList>
            <person name="Chen W.-M."/>
        </authorList>
    </citation>
    <scope>NUCLEOTIDE SEQUENCE [LARGE SCALE GENOMIC DNA]</scope>
    <source>
        <strain evidence="6 7">CSW-10</strain>
    </source>
</reference>
<dbReference type="PANTHER" id="PTHR30537:SF5">
    <property type="entry name" value="HTH-TYPE TRANSCRIPTIONAL ACTIVATOR TTDR-RELATED"/>
    <property type="match status" value="1"/>
</dbReference>
<evidence type="ECO:0000256" key="3">
    <source>
        <dbReference type="ARBA" id="ARBA00023125"/>
    </source>
</evidence>
<dbReference type="SUPFAM" id="SSF46785">
    <property type="entry name" value="Winged helix' DNA-binding domain"/>
    <property type="match status" value="1"/>
</dbReference>
<dbReference type="PROSITE" id="PS50931">
    <property type="entry name" value="HTH_LYSR"/>
    <property type="match status" value="1"/>
</dbReference>
<dbReference type="GO" id="GO:0043565">
    <property type="term" value="F:sequence-specific DNA binding"/>
    <property type="evidence" value="ECO:0007669"/>
    <property type="project" value="TreeGrafter"/>
</dbReference>
<dbReference type="Pfam" id="PF00126">
    <property type="entry name" value="HTH_1"/>
    <property type="match status" value="1"/>
</dbReference>
<dbReference type="AlphaFoldDB" id="A0A6M4AX95"/>
<dbReference type="InterPro" id="IPR036390">
    <property type="entry name" value="WH_DNA-bd_sf"/>
</dbReference>